<name>A0A951QE40_9CYAN</name>
<feature type="compositionally biased region" description="Acidic residues" evidence="2">
    <location>
        <begin position="504"/>
        <end position="513"/>
    </location>
</feature>
<feature type="compositionally biased region" description="Basic and acidic residues" evidence="2">
    <location>
        <begin position="490"/>
        <end position="502"/>
    </location>
</feature>
<dbReference type="Proteomes" id="UP000757435">
    <property type="component" value="Unassembled WGS sequence"/>
</dbReference>
<feature type="compositionally biased region" description="Polar residues" evidence="2">
    <location>
        <begin position="1"/>
        <end position="16"/>
    </location>
</feature>
<comment type="caution">
    <text evidence="3">The sequence shown here is derived from an EMBL/GenBank/DDBJ whole genome shotgun (WGS) entry which is preliminary data.</text>
</comment>
<evidence type="ECO:0000313" key="4">
    <source>
        <dbReference type="Proteomes" id="UP000757435"/>
    </source>
</evidence>
<dbReference type="AlphaFoldDB" id="A0A951QE40"/>
<evidence type="ECO:0000256" key="2">
    <source>
        <dbReference type="SAM" id="MobiDB-lite"/>
    </source>
</evidence>
<feature type="compositionally biased region" description="Low complexity" evidence="2">
    <location>
        <begin position="66"/>
        <end position="78"/>
    </location>
</feature>
<protein>
    <submittedName>
        <fullName evidence="3">Uncharacterized protein</fullName>
    </submittedName>
</protein>
<accession>A0A951QE40</accession>
<proteinExistence type="predicted"/>
<dbReference type="EMBL" id="JAHHHD010000027">
    <property type="protein sequence ID" value="MBW4660854.1"/>
    <property type="molecule type" value="Genomic_DNA"/>
</dbReference>
<evidence type="ECO:0000256" key="1">
    <source>
        <dbReference type="SAM" id="Coils"/>
    </source>
</evidence>
<keyword evidence="1" id="KW-0175">Coiled coil</keyword>
<gene>
    <name evidence="3" type="ORF">KME15_19445</name>
</gene>
<feature type="region of interest" description="Disordered" evidence="2">
    <location>
        <begin position="50"/>
        <end position="78"/>
    </location>
</feature>
<evidence type="ECO:0000313" key="3">
    <source>
        <dbReference type="EMBL" id="MBW4660854.1"/>
    </source>
</evidence>
<sequence>MSESNAPSNYPGQSDADTVDWENPFADLADSIHSLDDRSLEDLFFEAEAAEQPLAAPKGLPREAAPRSTSSDRPTSSDPIAAIAAWSDAAPEPAEVDVTDLISLIQELNQCNSILLDRVSQLEEALESSQIALQAEVGRSQDSAEPQAIDASAPLEAPPEAIVSLFNQLEFAHQANQRQQILIETLTGQLESSQERVAELERESALIQQRYNEQVQILGQTESSNRDLQARLHRQQRYTLQFKTALEKCLEVPTPQYDLGAEAMAEAMMGDNPFLLKTQKIQPWSAQGDAIAPPWMKLGGLIEKLDGFETEESAMEPEFSPAPAGAVGSSLKFPLVDLPELEHIAEVAASDSMAQQTVQTLPDLLAIEPNKPSSDAGHETGHEAIAVPSFEAQPTATPLAKPPIAALPVEAESATLEGVLIDSAGGEDALWQDLARLIEVSTEDMVRASLSGDFSAFESINFDALPDSEPIRQLVPPTQAELQSIQSAGEVRDGKAQDRYEAVSDAEEPDLETEERSFIPALSQPSWPSPVVYPLRSTKKPRSSGVDLPSFLRPGSDPLPT</sequence>
<organism evidence="3 4">
    <name type="scientific">Drouetiella hepatica Uher 2000/2452</name>
    <dbReference type="NCBI Taxonomy" id="904376"/>
    <lineage>
        <taxon>Bacteria</taxon>
        <taxon>Bacillati</taxon>
        <taxon>Cyanobacteriota</taxon>
        <taxon>Cyanophyceae</taxon>
        <taxon>Oculatellales</taxon>
        <taxon>Oculatellaceae</taxon>
        <taxon>Drouetiella</taxon>
    </lineage>
</organism>
<reference evidence="3" key="2">
    <citation type="journal article" date="2022" name="Microbiol. Resour. Announc.">
        <title>Metagenome Sequencing to Explore Phylogenomics of Terrestrial Cyanobacteria.</title>
        <authorList>
            <person name="Ward R.D."/>
            <person name="Stajich J.E."/>
            <person name="Johansen J.R."/>
            <person name="Huntemann M."/>
            <person name="Clum A."/>
            <person name="Foster B."/>
            <person name="Foster B."/>
            <person name="Roux S."/>
            <person name="Palaniappan K."/>
            <person name="Varghese N."/>
            <person name="Mukherjee S."/>
            <person name="Reddy T.B.K."/>
            <person name="Daum C."/>
            <person name="Copeland A."/>
            <person name="Chen I.A."/>
            <person name="Ivanova N.N."/>
            <person name="Kyrpides N.C."/>
            <person name="Shapiro N."/>
            <person name="Eloe-Fadrosh E.A."/>
            <person name="Pietrasiak N."/>
        </authorList>
    </citation>
    <scope>NUCLEOTIDE SEQUENCE</scope>
    <source>
        <strain evidence="3">UHER 2000/2452</strain>
    </source>
</reference>
<feature type="region of interest" description="Disordered" evidence="2">
    <location>
        <begin position="1"/>
        <end position="22"/>
    </location>
</feature>
<reference evidence="3" key="1">
    <citation type="submission" date="2021-05" db="EMBL/GenBank/DDBJ databases">
        <authorList>
            <person name="Pietrasiak N."/>
            <person name="Ward R."/>
            <person name="Stajich J.E."/>
            <person name="Kurbessoian T."/>
        </authorList>
    </citation>
    <scope>NUCLEOTIDE SEQUENCE</scope>
    <source>
        <strain evidence="3">UHER 2000/2452</strain>
    </source>
</reference>
<feature type="coiled-coil region" evidence="1">
    <location>
        <begin position="183"/>
        <end position="210"/>
    </location>
</feature>
<feature type="region of interest" description="Disordered" evidence="2">
    <location>
        <begin position="488"/>
        <end position="561"/>
    </location>
</feature>